<reference evidence="2" key="1">
    <citation type="submission" date="2023-03" db="EMBL/GenBank/DDBJ databases">
        <title>Massive genome expansion in bonnet fungi (Mycena s.s.) driven by repeated elements and novel gene families across ecological guilds.</title>
        <authorList>
            <consortium name="Lawrence Berkeley National Laboratory"/>
            <person name="Harder C.B."/>
            <person name="Miyauchi S."/>
            <person name="Viragh M."/>
            <person name="Kuo A."/>
            <person name="Thoen E."/>
            <person name="Andreopoulos B."/>
            <person name="Lu D."/>
            <person name="Skrede I."/>
            <person name="Drula E."/>
            <person name="Henrissat B."/>
            <person name="Morin E."/>
            <person name="Kohler A."/>
            <person name="Barry K."/>
            <person name="LaButti K."/>
            <person name="Morin E."/>
            <person name="Salamov A."/>
            <person name="Lipzen A."/>
            <person name="Mereny Z."/>
            <person name="Hegedus B."/>
            <person name="Baldrian P."/>
            <person name="Stursova M."/>
            <person name="Weitz H."/>
            <person name="Taylor A."/>
            <person name="Grigoriev I.V."/>
            <person name="Nagy L.G."/>
            <person name="Martin F."/>
            <person name="Kauserud H."/>
        </authorList>
    </citation>
    <scope>NUCLEOTIDE SEQUENCE</scope>
    <source>
        <strain evidence="2">CBHHK067</strain>
    </source>
</reference>
<dbReference type="AlphaFoldDB" id="A0AAD7CUM3"/>
<keyword evidence="3" id="KW-1185">Reference proteome</keyword>
<evidence type="ECO:0000313" key="2">
    <source>
        <dbReference type="EMBL" id="KAJ7664763.1"/>
    </source>
</evidence>
<evidence type="ECO:0000256" key="1">
    <source>
        <dbReference type="SAM" id="SignalP"/>
    </source>
</evidence>
<name>A0AAD7CUM3_MYCRO</name>
<evidence type="ECO:0000313" key="3">
    <source>
        <dbReference type="Proteomes" id="UP001221757"/>
    </source>
</evidence>
<organism evidence="2 3">
    <name type="scientific">Mycena rosella</name>
    <name type="common">Pink bonnet</name>
    <name type="synonym">Agaricus rosellus</name>
    <dbReference type="NCBI Taxonomy" id="1033263"/>
    <lineage>
        <taxon>Eukaryota</taxon>
        <taxon>Fungi</taxon>
        <taxon>Dikarya</taxon>
        <taxon>Basidiomycota</taxon>
        <taxon>Agaricomycotina</taxon>
        <taxon>Agaricomycetes</taxon>
        <taxon>Agaricomycetidae</taxon>
        <taxon>Agaricales</taxon>
        <taxon>Marasmiineae</taxon>
        <taxon>Mycenaceae</taxon>
        <taxon>Mycena</taxon>
    </lineage>
</organism>
<dbReference type="Proteomes" id="UP001221757">
    <property type="component" value="Unassembled WGS sequence"/>
</dbReference>
<protein>
    <submittedName>
        <fullName evidence="2">Uncharacterized protein</fullName>
    </submittedName>
</protein>
<dbReference type="EMBL" id="JARKIE010000221">
    <property type="protein sequence ID" value="KAJ7664763.1"/>
    <property type="molecule type" value="Genomic_DNA"/>
</dbReference>
<feature type="signal peptide" evidence="1">
    <location>
        <begin position="1"/>
        <end position="21"/>
    </location>
</feature>
<sequence length="177" mass="19343">MLSKILTAALYALTIAGTATASQRPLRPASLAEPRYHPLTIGYGQGAYLTSGFYAIHNKAYDGQLAAFHKDETLLVLHNETAPKIPILGKLVQRRSRAGVFPNEDDFIVTGNSDILFNVEDAGDNSFVISQTSEDEEKEINIGPFTRTVRTKDEYSEVVQMTSSGNSGPGRNERPLV</sequence>
<comment type="caution">
    <text evidence="2">The sequence shown here is derived from an EMBL/GenBank/DDBJ whole genome shotgun (WGS) entry which is preliminary data.</text>
</comment>
<keyword evidence="1" id="KW-0732">Signal</keyword>
<feature type="chain" id="PRO_5042262885" evidence="1">
    <location>
        <begin position="22"/>
        <end position="177"/>
    </location>
</feature>
<accession>A0AAD7CUM3</accession>
<proteinExistence type="predicted"/>
<gene>
    <name evidence="2" type="ORF">B0H17DRAFT_1143612</name>
</gene>